<sequence>MTKTSAARRIAASPPAQELSRFLDQALAQFERDRGSDRSHAARLDWQHRLAAAGWAAPHWPAEYGGRGLGVADRVACDLLLAERGAPGIAGVLGVSNVGPTLMAWGTPGQKASLPRILDGSELWCQGFSEPEAGSDLAGLRMAAVRDGDFYVLNGQKVWTSQGMEASHCQLLVRTDGTVPRHKGISALAVPLDLPGIERRPVVQITGEADFAEMFFHDVRVPVSCLIGPENAGWTVTMTTLAHERAGVITVASLLESEAAGLVARHRRGGPAALDHRGRDEVATRYTQARVLAMMGENSLALAEAGGAPGPEQSLIKLAWSRLSQSLPATALGLAGLDGLDPEPTSPAQAYLRARCSTIAGGTTEVIKNILAERVLGLPKEP</sequence>
<evidence type="ECO:0000259" key="9">
    <source>
        <dbReference type="Pfam" id="PF02771"/>
    </source>
</evidence>
<dbReference type="SUPFAM" id="SSF47203">
    <property type="entry name" value="Acyl-CoA dehydrogenase C-terminal domain-like"/>
    <property type="match status" value="1"/>
</dbReference>
<evidence type="ECO:0000313" key="10">
    <source>
        <dbReference type="EMBL" id="GAA3221836.1"/>
    </source>
</evidence>
<dbReference type="SUPFAM" id="SSF56645">
    <property type="entry name" value="Acyl-CoA dehydrogenase NM domain-like"/>
    <property type="match status" value="1"/>
</dbReference>
<feature type="domain" description="Acyl-CoA oxidase/dehydrogenase middle" evidence="8">
    <location>
        <begin position="125"/>
        <end position="219"/>
    </location>
</feature>
<evidence type="ECO:0000256" key="3">
    <source>
        <dbReference type="ARBA" id="ARBA00022630"/>
    </source>
</evidence>
<proteinExistence type="inferred from homology"/>
<dbReference type="Gene3D" id="2.40.110.10">
    <property type="entry name" value="Butyryl-CoA Dehydrogenase, subunit A, domain 2"/>
    <property type="match status" value="1"/>
</dbReference>
<comment type="similarity">
    <text evidence="2 6">Belongs to the acyl-CoA dehydrogenase family.</text>
</comment>
<dbReference type="InterPro" id="IPR006091">
    <property type="entry name" value="Acyl-CoA_Oxase/DH_mid-dom"/>
</dbReference>
<dbReference type="RefSeq" id="WP_344832005.1">
    <property type="nucleotide sequence ID" value="NZ_BAAAUV010000012.1"/>
</dbReference>
<dbReference type="Proteomes" id="UP001501237">
    <property type="component" value="Unassembled WGS sequence"/>
</dbReference>
<name>A0ABP6QEJ5_9ACTN</name>
<dbReference type="InterPro" id="IPR037069">
    <property type="entry name" value="AcylCoA_DH/ox_N_sf"/>
</dbReference>
<evidence type="ECO:0000256" key="6">
    <source>
        <dbReference type="RuleBase" id="RU362125"/>
    </source>
</evidence>
<evidence type="ECO:0000256" key="5">
    <source>
        <dbReference type="ARBA" id="ARBA00023002"/>
    </source>
</evidence>
<dbReference type="Pfam" id="PF02770">
    <property type="entry name" value="Acyl-CoA_dh_M"/>
    <property type="match status" value="1"/>
</dbReference>
<keyword evidence="4 6" id="KW-0274">FAD</keyword>
<comment type="cofactor">
    <cofactor evidence="1 6">
        <name>FAD</name>
        <dbReference type="ChEBI" id="CHEBI:57692"/>
    </cofactor>
</comment>
<accession>A0ABP6QEJ5</accession>
<dbReference type="Pfam" id="PF00441">
    <property type="entry name" value="Acyl-CoA_dh_1"/>
    <property type="match status" value="1"/>
</dbReference>
<gene>
    <name evidence="10" type="ORF">GCM10010468_47250</name>
</gene>
<dbReference type="InterPro" id="IPR009075">
    <property type="entry name" value="AcylCo_DH/oxidase_C"/>
</dbReference>
<feature type="domain" description="Acyl-CoA dehydrogenase/oxidase N-terminal" evidence="9">
    <location>
        <begin position="18"/>
        <end position="120"/>
    </location>
</feature>
<feature type="domain" description="Acyl-CoA dehydrogenase/oxidase C-terminal" evidence="7">
    <location>
        <begin position="231"/>
        <end position="376"/>
    </location>
</feature>
<evidence type="ECO:0000259" key="7">
    <source>
        <dbReference type="Pfam" id="PF00441"/>
    </source>
</evidence>
<evidence type="ECO:0000313" key="11">
    <source>
        <dbReference type="Proteomes" id="UP001501237"/>
    </source>
</evidence>
<organism evidence="10 11">
    <name type="scientific">Actinocorallia longicatena</name>
    <dbReference type="NCBI Taxonomy" id="111803"/>
    <lineage>
        <taxon>Bacteria</taxon>
        <taxon>Bacillati</taxon>
        <taxon>Actinomycetota</taxon>
        <taxon>Actinomycetes</taxon>
        <taxon>Streptosporangiales</taxon>
        <taxon>Thermomonosporaceae</taxon>
        <taxon>Actinocorallia</taxon>
    </lineage>
</organism>
<evidence type="ECO:0000256" key="2">
    <source>
        <dbReference type="ARBA" id="ARBA00009347"/>
    </source>
</evidence>
<comment type="caution">
    <text evidence="10">The sequence shown here is derived from an EMBL/GenBank/DDBJ whole genome shotgun (WGS) entry which is preliminary data.</text>
</comment>
<evidence type="ECO:0000259" key="8">
    <source>
        <dbReference type="Pfam" id="PF02770"/>
    </source>
</evidence>
<evidence type="ECO:0000256" key="4">
    <source>
        <dbReference type="ARBA" id="ARBA00022827"/>
    </source>
</evidence>
<dbReference type="InterPro" id="IPR036250">
    <property type="entry name" value="AcylCo_DH-like_C"/>
</dbReference>
<dbReference type="InterPro" id="IPR009100">
    <property type="entry name" value="AcylCoA_DH/oxidase_NM_dom_sf"/>
</dbReference>
<keyword evidence="11" id="KW-1185">Reference proteome</keyword>
<dbReference type="InterPro" id="IPR046373">
    <property type="entry name" value="Acyl-CoA_Oxase/DH_mid-dom_sf"/>
</dbReference>
<reference evidence="11" key="1">
    <citation type="journal article" date="2019" name="Int. J. Syst. Evol. Microbiol.">
        <title>The Global Catalogue of Microorganisms (GCM) 10K type strain sequencing project: providing services to taxonomists for standard genome sequencing and annotation.</title>
        <authorList>
            <consortium name="The Broad Institute Genomics Platform"/>
            <consortium name="The Broad Institute Genome Sequencing Center for Infectious Disease"/>
            <person name="Wu L."/>
            <person name="Ma J."/>
        </authorList>
    </citation>
    <scope>NUCLEOTIDE SEQUENCE [LARGE SCALE GENOMIC DNA]</scope>
    <source>
        <strain evidence="11">JCM 9377</strain>
    </source>
</reference>
<dbReference type="Gene3D" id="1.10.540.10">
    <property type="entry name" value="Acyl-CoA dehydrogenase/oxidase, N-terminal domain"/>
    <property type="match status" value="1"/>
</dbReference>
<keyword evidence="5 6" id="KW-0560">Oxidoreductase</keyword>
<dbReference type="PANTHER" id="PTHR43292">
    <property type="entry name" value="ACYL-COA DEHYDROGENASE"/>
    <property type="match status" value="1"/>
</dbReference>
<dbReference type="EMBL" id="BAAAUV010000012">
    <property type="protein sequence ID" value="GAA3221836.1"/>
    <property type="molecule type" value="Genomic_DNA"/>
</dbReference>
<evidence type="ECO:0000256" key="1">
    <source>
        <dbReference type="ARBA" id="ARBA00001974"/>
    </source>
</evidence>
<dbReference type="InterPro" id="IPR052161">
    <property type="entry name" value="Mycobact_Acyl-CoA_DH"/>
</dbReference>
<dbReference type="InterPro" id="IPR013786">
    <property type="entry name" value="AcylCoA_DH/ox_N"/>
</dbReference>
<dbReference type="PANTHER" id="PTHR43292:SF3">
    <property type="entry name" value="ACYL-COA DEHYDROGENASE FADE29"/>
    <property type="match status" value="1"/>
</dbReference>
<protein>
    <submittedName>
        <fullName evidence="10">Acyl-CoA dehydrogenase</fullName>
    </submittedName>
</protein>
<keyword evidence="3 6" id="KW-0285">Flavoprotein</keyword>
<dbReference type="Pfam" id="PF02771">
    <property type="entry name" value="Acyl-CoA_dh_N"/>
    <property type="match status" value="1"/>
</dbReference>
<dbReference type="Gene3D" id="1.20.140.10">
    <property type="entry name" value="Butyryl-CoA Dehydrogenase, subunit A, domain 3"/>
    <property type="match status" value="1"/>
</dbReference>